<feature type="domain" description="ABC3 transporter permease C-terminal" evidence="8">
    <location>
        <begin position="83"/>
        <end position="197"/>
    </location>
</feature>
<reference evidence="9" key="1">
    <citation type="journal article" date="2014" name="Front. Microbiol.">
        <title>High frequency of phylogenetically diverse reductive dehalogenase-homologous genes in deep subseafloor sedimentary metagenomes.</title>
        <authorList>
            <person name="Kawai M."/>
            <person name="Futagami T."/>
            <person name="Toyoda A."/>
            <person name="Takaki Y."/>
            <person name="Nishi S."/>
            <person name="Hori S."/>
            <person name="Arai W."/>
            <person name="Tsubouchi T."/>
            <person name="Morono Y."/>
            <person name="Uchiyama I."/>
            <person name="Ito T."/>
            <person name="Fujiyama A."/>
            <person name="Inagaki F."/>
            <person name="Takami H."/>
        </authorList>
    </citation>
    <scope>NUCLEOTIDE SEQUENCE</scope>
    <source>
        <strain evidence="9">Expedition CK06-06</strain>
    </source>
</reference>
<comment type="subcellular location">
    <subcellularLocation>
        <location evidence="1">Cell membrane</location>
        <topology evidence="1">Multi-pass membrane protein</topology>
    </subcellularLocation>
</comment>
<organism evidence="9">
    <name type="scientific">marine sediment metagenome</name>
    <dbReference type="NCBI Taxonomy" id="412755"/>
    <lineage>
        <taxon>unclassified sequences</taxon>
        <taxon>metagenomes</taxon>
        <taxon>ecological metagenomes</taxon>
    </lineage>
</organism>
<evidence type="ECO:0000256" key="6">
    <source>
        <dbReference type="ARBA" id="ARBA00038076"/>
    </source>
</evidence>
<feature type="non-terminal residue" evidence="9">
    <location>
        <position position="263"/>
    </location>
</feature>
<evidence type="ECO:0000256" key="1">
    <source>
        <dbReference type="ARBA" id="ARBA00004651"/>
    </source>
</evidence>
<dbReference type="PANTHER" id="PTHR30572">
    <property type="entry name" value="MEMBRANE COMPONENT OF TRANSPORTER-RELATED"/>
    <property type="match status" value="1"/>
</dbReference>
<keyword evidence="5 7" id="KW-0472">Membrane</keyword>
<keyword evidence="4 7" id="KW-1133">Transmembrane helix</keyword>
<feature type="non-terminal residue" evidence="9">
    <location>
        <position position="1"/>
    </location>
</feature>
<dbReference type="PANTHER" id="PTHR30572:SF4">
    <property type="entry name" value="ABC TRANSPORTER PERMEASE YTRF"/>
    <property type="match status" value="1"/>
</dbReference>
<comment type="similarity">
    <text evidence="6">Belongs to the ABC-4 integral membrane protein family.</text>
</comment>
<keyword evidence="3 7" id="KW-0812">Transmembrane</keyword>
<dbReference type="AlphaFoldDB" id="X1QHX2"/>
<gene>
    <name evidence="9" type="ORF">S12H4_11129</name>
</gene>
<proteinExistence type="inferred from homology"/>
<evidence type="ECO:0000256" key="2">
    <source>
        <dbReference type="ARBA" id="ARBA00022475"/>
    </source>
</evidence>
<evidence type="ECO:0000256" key="7">
    <source>
        <dbReference type="SAM" id="Phobius"/>
    </source>
</evidence>
<evidence type="ECO:0000256" key="4">
    <source>
        <dbReference type="ARBA" id="ARBA00022989"/>
    </source>
</evidence>
<feature type="transmembrane region" description="Helical" evidence="7">
    <location>
        <begin position="128"/>
        <end position="151"/>
    </location>
</feature>
<name>X1QHX2_9ZZZZ</name>
<keyword evidence="2" id="KW-1003">Cell membrane</keyword>
<feature type="transmembrane region" description="Helical" evidence="7">
    <location>
        <begin position="77"/>
        <end position="99"/>
    </location>
</feature>
<evidence type="ECO:0000313" key="9">
    <source>
        <dbReference type="EMBL" id="GAI68062.1"/>
    </source>
</evidence>
<accession>X1QHX2</accession>
<dbReference type="GO" id="GO:0005886">
    <property type="term" value="C:plasma membrane"/>
    <property type="evidence" value="ECO:0007669"/>
    <property type="project" value="UniProtKB-SubCell"/>
</dbReference>
<feature type="transmembrane region" description="Helical" evidence="7">
    <location>
        <begin position="171"/>
        <end position="195"/>
    </location>
</feature>
<dbReference type="Pfam" id="PF02687">
    <property type="entry name" value="FtsX"/>
    <property type="match status" value="1"/>
</dbReference>
<evidence type="ECO:0000259" key="8">
    <source>
        <dbReference type="Pfam" id="PF02687"/>
    </source>
</evidence>
<dbReference type="InterPro" id="IPR050250">
    <property type="entry name" value="Macrolide_Exporter_MacB"/>
</dbReference>
<dbReference type="EMBL" id="BARW01004926">
    <property type="protein sequence ID" value="GAI68062.1"/>
    <property type="molecule type" value="Genomic_DNA"/>
</dbReference>
<evidence type="ECO:0000256" key="3">
    <source>
        <dbReference type="ARBA" id="ARBA00022692"/>
    </source>
</evidence>
<feature type="transmembrane region" description="Helical" evidence="7">
    <location>
        <begin position="216"/>
        <end position="240"/>
    </location>
</feature>
<dbReference type="GO" id="GO:0022857">
    <property type="term" value="F:transmembrane transporter activity"/>
    <property type="evidence" value="ECO:0007669"/>
    <property type="project" value="TreeGrafter"/>
</dbReference>
<evidence type="ECO:0000256" key="5">
    <source>
        <dbReference type="ARBA" id="ARBA00023136"/>
    </source>
</evidence>
<dbReference type="InterPro" id="IPR003838">
    <property type="entry name" value="ABC3_permease_C"/>
</dbReference>
<comment type="caution">
    <text evidence="9">The sequence shown here is derived from an EMBL/GenBank/DDBJ whole genome shotgun (WGS) entry which is preliminary data.</text>
</comment>
<sequence>RWTANNFISYLVLKKGTSKEELEEKFKEFTRKYMGGEQFDEWVAQGNFWEYYLQPVTEIHLNSDLNGEFEANGNETYVYIFSVISIIILLIACINFMNLSTAKSSLRTKEVGMRKVVGSGRNKLVRQFLSESIILSFISLAVGLVIVHSLLPVYRNLVGRPLEIFYFNNFIVIPSLLALGLIVGIISGSYPAFFLSSFKPVTVLKGNSGDGKGGSWLRNILVIFQFTISIFLIIGTLTVYKQIKLFQNKKLGFEKEQVLVISN</sequence>
<protein>
    <recommendedName>
        <fullName evidence="8">ABC3 transporter permease C-terminal domain-containing protein</fullName>
    </recommendedName>
</protein>